<proteinExistence type="predicted"/>
<organism evidence="1 2">
    <name type="scientific">Ulvibacter litoralis</name>
    <dbReference type="NCBI Taxonomy" id="227084"/>
    <lineage>
        <taxon>Bacteria</taxon>
        <taxon>Pseudomonadati</taxon>
        <taxon>Bacteroidota</taxon>
        <taxon>Flavobacteriia</taxon>
        <taxon>Flavobacteriales</taxon>
        <taxon>Flavobacteriaceae</taxon>
        <taxon>Ulvibacter</taxon>
    </lineage>
</organism>
<dbReference type="OrthoDB" id="9809825at2"/>
<evidence type="ECO:0000313" key="2">
    <source>
        <dbReference type="Proteomes" id="UP000199321"/>
    </source>
</evidence>
<name>A0A1G7J1X8_9FLAO</name>
<dbReference type="Pfam" id="PF14117">
    <property type="entry name" value="DUF4287"/>
    <property type="match status" value="1"/>
</dbReference>
<evidence type="ECO:0008006" key="3">
    <source>
        <dbReference type="Google" id="ProtNLM"/>
    </source>
</evidence>
<dbReference type="InterPro" id="IPR025629">
    <property type="entry name" value="DUF4287"/>
</dbReference>
<reference evidence="1 2" key="1">
    <citation type="submission" date="2016-10" db="EMBL/GenBank/DDBJ databases">
        <authorList>
            <person name="de Groot N.N."/>
        </authorList>
    </citation>
    <scope>NUCLEOTIDE SEQUENCE [LARGE SCALE GENOMIC DNA]</scope>
    <source>
        <strain evidence="1 2">DSM 16195</strain>
    </source>
</reference>
<keyword evidence="2" id="KW-1185">Reference proteome</keyword>
<gene>
    <name evidence="1" type="ORF">SAMN05421855_10846</name>
</gene>
<accession>A0A1G7J1X8</accession>
<dbReference type="STRING" id="227084.SAMN05421855_10846"/>
<dbReference type="AlphaFoldDB" id="A0A1G7J1X8"/>
<dbReference type="EMBL" id="FNBA01000008">
    <property type="protein sequence ID" value="SDF18883.1"/>
    <property type="molecule type" value="Genomic_DNA"/>
</dbReference>
<protein>
    <recommendedName>
        <fullName evidence="3">DUF4287 domain-containing protein</fullName>
    </recommendedName>
</protein>
<dbReference type="RefSeq" id="WP_093145321.1">
    <property type="nucleotide sequence ID" value="NZ_BMWO01000006.1"/>
</dbReference>
<dbReference type="Proteomes" id="UP000199321">
    <property type="component" value="Unassembled WGS sequence"/>
</dbReference>
<sequence>MSFQTYIKNIEEKTGKTAEDFQTLAEQKSFTRNGELVVKATEVTNWLKEDFQLGHGHAMAMYAYIKGKRE</sequence>
<evidence type="ECO:0000313" key="1">
    <source>
        <dbReference type="EMBL" id="SDF18883.1"/>
    </source>
</evidence>